<dbReference type="RefSeq" id="WP_115456817.1">
    <property type="nucleotide sequence ID" value="NZ_QRAP01000001.1"/>
</dbReference>
<organism evidence="2 3">
    <name type="scientific">Enterobacillus tribolii</name>
    <dbReference type="NCBI Taxonomy" id="1487935"/>
    <lineage>
        <taxon>Bacteria</taxon>
        <taxon>Pseudomonadati</taxon>
        <taxon>Pseudomonadota</taxon>
        <taxon>Gammaproteobacteria</taxon>
        <taxon>Enterobacterales</taxon>
        <taxon>Hafniaceae</taxon>
        <taxon>Enterobacillus</taxon>
    </lineage>
</organism>
<dbReference type="Pfam" id="PF03891">
    <property type="entry name" value="DUF333"/>
    <property type="match status" value="1"/>
</dbReference>
<accession>A0A370R3Q4</accession>
<evidence type="ECO:0000313" key="3">
    <source>
        <dbReference type="Proteomes" id="UP000254848"/>
    </source>
</evidence>
<dbReference type="OrthoDB" id="7065744at2"/>
<dbReference type="Proteomes" id="UP000254848">
    <property type="component" value="Unassembled WGS sequence"/>
</dbReference>
<sequence>MKLTPILAVVVAGFLSACSSSEPEQQATSANVHQRTVVSMASPASDNCARAGGTLAFSRQLDGSSVGMCQLPNGKRCGELALMQGSCTR</sequence>
<feature type="chain" id="PRO_5016893794" evidence="1">
    <location>
        <begin position="18"/>
        <end position="89"/>
    </location>
</feature>
<dbReference type="PANTHER" id="PTHR38008:SF1">
    <property type="entry name" value="DUF333 DOMAIN-CONTAINING PROTEIN"/>
    <property type="match status" value="1"/>
</dbReference>
<dbReference type="PROSITE" id="PS51257">
    <property type="entry name" value="PROKAR_LIPOPROTEIN"/>
    <property type="match status" value="1"/>
</dbReference>
<evidence type="ECO:0000256" key="1">
    <source>
        <dbReference type="SAM" id="SignalP"/>
    </source>
</evidence>
<dbReference type="PANTHER" id="PTHR38008">
    <property type="entry name" value="HEMOLYSIN-RELATED"/>
    <property type="match status" value="1"/>
</dbReference>
<dbReference type="EMBL" id="QRAP01000001">
    <property type="protein sequence ID" value="RDK97058.1"/>
    <property type="molecule type" value="Genomic_DNA"/>
</dbReference>
<proteinExistence type="predicted"/>
<gene>
    <name evidence="2" type="ORF">C8D90_101502</name>
</gene>
<evidence type="ECO:0000313" key="2">
    <source>
        <dbReference type="EMBL" id="RDK97058.1"/>
    </source>
</evidence>
<dbReference type="InterPro" id="IPR005590">
    <property type="entry name" value="DUF333"/>
</dbReference>
<dbReference type="AlphaFoldDB" id="A0A370R3Q4"/>
<feature type="signal peptide" evidence="1">
    <location>
        <begin position="1"/>
        <end position="17"/>
    </location>
</feature>
<protein>
    <submittedName>
        <fullName evidence="2">Putative hemolysin</fullName>
    </submittedName>
</protein>
<comment type="caution">
    <text evidence="2">The sequence shown here is derived from an EMBL/GenBank/DDBJ whole genome shotgun (WGS) entry which is preliminary data.</text>
</comment>
<keyword evidence="1" id="KW-0732">Signal</keyword>
<name>A0A370R3Q4_9GAMM</name>
<keyword evidence="3" id="KW-1185">Reference proteome</keyword>
<reference evidence="2 3" key="1">
    <citation type="submission" date="2018-07" db="EMBL/GenBank/DDBJ databases">
        <title>Genomic Encyclopedia of Type Strains, Phase IV (KMG-IV): sequencing the most valuable type-strain genomes for metagenomic binning, comparative biology and taxonomic classification.</title>
        <authorList>
            <person name="Goeker M."/>
        </authorList>
    </citation>
    <scope>NUCLEOTIDE SEQUENCE [LARGE SCALE GENOMIC DNA]</scope>
    <source>
        <strain evidence="2 3">DSM 103736</strain>
    </source>
</reference>